<dbReference type="HOGENOM" id="CLU_005562_3_2_1"/>
<feature type="transmembrane region" description="Helical" evidence="2">
    <location>
        <begin position="281"/>
        <end position="302"/>
    </location>
</feature>
<feature type="transmembrane region" description="Helical" evidence="2">
    <location>
        <begin position="353"/>
        <end position="370"/>
    </location>
</feature>
<dbReference type="PANTHER" id="PTHR33927:SF5">
    <property type="entry name" value="ENZYME, PUTATIVE (AFU_ORTHOLOGUE AFUA_8G01222)-RELATED"/>
    <property type="match status" value="1"/>
</dbReference>
<keyword evidence="2" id="KW-0812">Transmembrane</keyword>
<evidence type="ECO:0000313" key="3">
    <source>
        <dbReference type="EMBL" id="KIW08579.1"/>
    </source>
</evidence>
<evidence type="ECO:0000256" key="2">
    <source>
        <dbReference type="SAM" id="Phobius"/>
    </source>
</evidence>
<keyword evidence="4" id="KW-1185">Reference proteome</keyword>
<organism evidence="3 4">
    <name type="scientific">Verruconis gallopava</name>
    <dbReference type="NCBI Taxonomy" id="253628"/>
    <lineage>
        <taxon>Eukaryota</taxon>
        <taxon>Fungi</taxon>
        <taxon>Dikarya</taxon>
        <taxon>Ascomycota</taxon>
        <taxon>Pezizomycotina</taxon>
        <taxon>Dothideomycetes</taxon>
        <taxon>Pleosporomycetidae</taxon>
        <taxon>Venturiales</taxon>
        <taxon>Sympoventuriaceae</taxon>
        <taxon>Verruconis</taxon>
    </lineage>
</organism>
<keyword evidence="2" id="KW-1133">Transmembrane helix</keyword>
<sequence length="612" mass="68143">MSVQDSSPITMPFVVAEHAVNDTRQTDTTTSATGEQSVTSLRSESVPGDGAGCALAKALDGHAERTDGARDETDEMAERHHQAGFSAEAFESYEKRLNTSLKQPEPVRPKSAVLTPSTESFDTAVDLEKGLSVSDANKNSSWNQVVHGKHGSTGTFDTLGTLASDPDGNGEVLTVPEKRQHKVVRNLRHTYLNVYRRLFTVAFIGNIIPMIVWLAHLRNESINSLNLTDLATAAAVNFAVAILIRQDYIVNFLYRVCWLVPHSTPLRIRRSLAKVYENGGVHSGCAVAGFIWFLVLTIVLSFQFANFVLRSVPVLTLTCVLLAMLFAIILLAYPKYRFFSHNTFEYTHRFAGWTAIAIFWADAMLIVHEIQKKTGRSFGRELVRLPVFWILIIITAHLVLPWLRLRKWRFNADQLSTHAVRLDFEKTLPPLSGLAIAEAPLGEWHPFATYPREGGGGSMIISNAGDWTKRTILGPKSHYWVKGMPKTGVLSMAFVFRKVVVVTTGSGIGPCLSFLLEPRRKTVCRVLWSTPSPMQTYGRELCQQVQSCDPEAMIIDTRQRKGRPDMVGLTYKLFKESGAEAVFCISNPRLTRKIVYGMESRGVPAFGPIWDS</sequence>
<evidence type="ECO:0000256" key="1">
    <source>
        <dbReference type="SAM" id="MobiDB-lite"/>
    </source>
</evidence>
<proteinExistence type="predicted"/>
<dbReference type="GeneID" id="27308516"/>
<name>A0A0D2BBB7_9PEZI</name>
<accession>A0A0D2BBB7</accession>
<feature type="region of interest" description="Disordered" evidence="1">
    <location>
        <begin position="18"/>
        <end position="49"/>
    </location>
</feature>
<dbReference type="PANTHER" id="PTHR33927">
    <property type="entry name" value="TRANSMEMBRANE PROTEIN"/>
    <property type="match status" value="1"/>
</dbReference>
<dbReference type="Proteomes" id="UP000053259">
    <property type="component" value="Unassembled WGS sequence"/>
</dbReference>
<feature type="transmembrane region" description="Helical" evidence="2">
    <location>
        <begin position="314"/>
        <end position="333"/>
    </location>
</feature>
<dbReference type="VEuPathDB" id="FungiDB:PV09_00543"/>
<dbReference type="InParanoid" id="A0A0D2BBB7"/>
<feature type="transmembrane region" description="Helical" evidence="2">
    <location>
        <begin position="227"/>
        <end position="244"/>
    </location>
</feature>
<feature type="compositionally biased region" description="Polar residues" evidence="1">
    <location>
        <begin position="34"/>
        <end position="43"/>
    </location>
</feature>
<dbReference type="RefSeq" id="XP_016218448.1">
    <property type="nucleotide sequence ID" value="XM_016353295.1"/>
</dbReference>
<dbReference type="EMBL" id="KN847530">
    <property type="protein sequence ID" value="KIW08579.1"/>
    <property type="molecule type" value="Genomic_DNA"/>
</dbReference>
<feature type="transmembrane region" description="Helical" evidence="2">
    <location>
        <begin position="494"/>
        <end position="516"/>
    </location>
</feature>
<reference evidence="3 4" key="1">
    <citation type="submission" date="2015-01" db="EMBL/GenBank/DDBJ databases">
        <title>The Genome Sequence of Ochroconis gallopava CBS43764.</title>
        <authorList>
            <consortium name="The Broad Institute Genomics Platform"/>
            <person name="Cuomo C."/>
            <person name="de Hoog S."/>
            <person name="Gorbushina A."/>
            <person name="Stielow B."/>
            <person name="Teixiera M."/>
            <person name="Abouelleil A."/>
            <person name="Chapman S.B."/>
            <person name="Priest M."/>
            <person name="Young S.K."/>
            <person name="Wortman J."/>
            <person name="Nusbaum C."/>
            <person name="Birren B."/>
        </authorList>
    </citation>
    <scope>NUCLEOTIDE SEQUENCE [LARGE SCALE GENOMIC DNA]</scope>
    <source>
        <strain evidence="3 4">CBS 43764</strain>
    </source>
</reference>
<evidence type="ECO:0000313" key="4">
    <source>
        <dbReference type="Proteomes" id="UP000053259"/>
    </source>
</evidence>
<feature type="transmembrane region" description="Helical" evidence="2">
    <location>
        <begin position="382"/>
        <end position="403"/>
    </location>
</feature>
<dbReference type="OrthoDB" id="3142841at2759"/>
<dbReference type="InterPro" id="IPR052979">
    <property type="entry name" value="Adenylate-forming_domain"/>
</dbReference>
<dbReference type="AlphaFoldDB" id="A0A0D2BBB7"/>
<evidence type="ECO:0008006" key="5">
    <source>
        <dbReference type="Google" id="ProtNLM"/>
    </source>
</evidence>
<feature type="transmembrane region" description="Helical" evidence="2">
    <location>
        <begin position="194"/>
        <end position="215"/>
    </location>
</feature>
<keyword evidence="2" id="KW-0472">Membrane</keyword>
<gene>
    <name evidence="3" type="ORF">PV09_00543</name>
</gene>
<protein>
    <recommendedName>
        <fullName evidence="5">AMP-dependent synthetase/ligase domain-containing protein</fullName>
    </recommendedName>
</protein>